<keyword evidence="2" id="KW-0863">Zinc-finger</keyword>
<keyword evidence="1" id="KW-0479">Metal-binding</keyword>
<dbReference type="Proteomes" id="UP001552299">
    <property type="component" value="Unassembled WGS sequence"/>
</dbReference>
<evidence type="ECO:0000259" key="5">
    <source>
        <dbReference type="PROSITE" id="PS51050"/>
    </source>
</evidence>
<organism evidence="6 7">
    <name type="scientific">Dendrobium thyrsiflorum</name>
    <name type="common">Pinecone-like raceme dendrobium</name>
    <name type="synonym">Orchid</name>
    <dbReference type="NCBI Taxonomy" id="117978"/>
    <lineage>
        <taxon>Eukaryota</taxon>
        <taxon>Viridiplantae</taxon>
        <taxon>Streptophyta</taxon>
        <taxon>Embryophyta</taxon>
        <taxon>Tracheophyta</taxon>
        <taxon>Spermatophyta</taxon>
        <taxon>Magnoliopsida</taxon>
        <taxon>Liliopsida</taxon>
        <taxon>Asparagales</taxon>
        <taxon>Orchidaceae</taxon>
        <taxon>Epidendroideae</taxon>
        <taxon>Malaxideae</taxon>
        <taxon>Dendrobiinae</taxon>
        <taxon>Dendrobium</taxon>
    </lineage>
</organism>
<dbReference type="EMBL" id="JANQDX010000011">
    <property type="protein sequence ID" value="KAL0916382.1"/>
    <property type="molecule type" value="Genomic_DNA"/>
</dbReference>
<protein>
    <recommendedName>
        <fullName evidence="5">CW-type domain-containing protein</fullName>
    </recommendedName>
</protein>
<dbReference type="Pfam" id="PF07496">
    <property type="entry name" value="zf-CW"/>
    <property type="match status" value="1"/>
</dbReference>
<feature type="region of interest" description="Disordered" evidence="4">
    <location>
        <begin position="393"/>
        <end position="412"/>
    </location>
</feature>
<comment type="caution">
    <text evidence="6">The sequence shown here is derived from an EMBL/GenBank/DDBJ whole genome shotgun (WGS) entry which is preliminary data.</text>
</comment>
<evidence type="ECO:0000313" key="7">
    <source>
        <dbReference type="Proteomes" id="UP001552299"/>
    </source>
</evidence>
<evidence type="ECO:0000313" key="6">
    <source>
        <dbReference type="EMBL" id="KAL0916382.1"/>
    </source>
</evidence>
<gene>
    <name evidence="6" type="ORF">M5K25_013887</name>
</gene>
<dbReference type="PROSITE" id="PS51050">
    <property type="entry name" value="ZF_CW"/>
    <property type="match status" value="1"/>
</dbReference>
<feature type="compositionally biased region" description="Polar residues" evidence="4">
    <location>
        <begin position="913"/>
        <end position="923"/>
    </location>
</feature>
<feature type="compositionally biased region" description="Basic and acidic residues" evidence="4">
    <location>
        <begin position="24"/>
        <end position="33"/>
    </location>
</feature>
<dbReference type="PANTHER" id="PTHR46524:SF7">
    <property type="entry name" value="CW-TYPE ZINC FINGER"/>
    <property type="match status" value="1"/>
</dbReference>
<dbReference type="Pfam" id="PF24756">
    <property type="entry name" value="THD_CWZF3-5-7"/>
    <property type="match status" value="1"/>
</dbReference>
<sequence length="1582" mass="172259">MKGIGFGSGGGGRGEMEESELEEGEARSGKEEEACIDPDVDLSYIEERLQDVLGHLQREFECGVSAENLGAKFGGYGSFLPAYKRSPSMLFQPGSPPKDPGRTVVRCPHGSSFEGACNDSSVQINATISKKCSTSTKNLDLGDSARKDASTTATTTGNHIEDNGSINKGTKGAIQSTLKVRIKVGPDNNSARNNAAIYSGLGLELSPSSSLEDSPEGIKGILEDGITNASPRAILQMMTCFPISEGCFLSPLQENLLRLTTAGDHLSGHPKGDFPVKSVPESISISGQLSSPLRSTESCKETAMKLLPKNIQIGGNKSKLNNDKILEKKDNVETPEGQDLTFQTSSIPLLLNSGTAESEIRVREIASSIQEDSVKGTKKTFVQHTESSRMSLNDHTFHSSLGNRNSLESTRSIESDGNVDLKEKAVSIKVKPSPRINLTRSESVEKNMICGKNVFSCLQKECMVKPENGINLNEMELGGPKIYKDHISGTNEFNNAQKTYKLSEIKGKFKVTAANATSVTDPQKETMVSFSLLSGKEEKKFSARGGTAEDKSKRSKSPKESLHDYPKQSQREVACEGKSELVADRREHIGKNRRNSKIAKKKSKVRSVDKKSGTLSSFEVPIETRTDAPITDPLATDPAVAAGPIVIKDNWACCDICEKWRLLPNGTNPDDLPKKWTCSMQFWLPVGMNHCHISEDETTNIMNSQCSTSLLDNSSILGYSVPSTSSATVHVNQVTCQIGSIIDTNYNQVKRLSDTSMETQKEKLKGKGKSLQCSSNGVDIRPGKDSKLISKGLINSDISRAKKIIGPDGLHLLNKDGKLSPDLTAEVAPYFSSGSSAADLTGKQIGEIGDKFLSNSMRDLKSSCSSHNGTMKTHLRVNIGKQFKQAGAMDARMSDNSVIPVKKRKAIEWHDIQNNQETATRRQNLGEKRVILAEDNSGSVEKKENKGHASNSTAEENCRSKMTRAFGNSDDKTRRTSRTGELFIDGMVDNQVATVQPSAGGNSSSLKLSRSGWNKANFQESRGSLEESVSLSPYRAHSSEKHSKIQKSVVKTESKNLGASAIEKSNRCLDGEVDGNMSQRLKRKQKGSLSQQTSPGSSLVSKSRALSPSDAACNDHVKASFILDGGKEKSGISSSMLCCGVRGSLLPNEVGGINVVNNVSTIRDHHDKHLIENPDKKPFQNQDKLNESAGNVEDIDSSHCGERTVISESSKRLCFRDTNNTSECEFNKGTMKVSKVFSEQEELHSLRNDKQGTPNQGPHLLSSVKAEELEVYPTSETVSGLLELDKLAKASDNGNVARHGSLRREKGNELAGQRPMGKCAASNAALVAMKDAKELKHAADRMKNLGQELEGTALYFQAALKFLQAAFLSEPSSVVNIKYEELDESLKTYTQTAALCEFCAREYEKSKDMACAALAYKCMEVAYFKVAFFKNYVTSKDYHELETTIQTFSQGYTFVHGSMVGKIQACIYDSPSSSASDLDNLNQPGALEKFTCSKVVNSLQNTGSHAIASRPSFTRWLDYANVSISAFEASRKSQIALSMASASLEKNVRDSIAAVEEALNFNFHNVEELLRRIRAAMESFNH</sequence>
<feature type="compositionally biased region" description="Basic residues" evidence="4">
    <location>
        <begin position="591"/>
        <end position="605"/>
    </location>
</feature>
<dbReference type="InterPro" id="IPR056406">
    <property type="entry name" value="THD_CWZF3/5/7"/>
</dbReference>
<name>A0ABD0UU60_DENTH</name>
<accession>A0ABD0UU60</accession>
<feature type="compositionally biased region" description="Polar residues" evidence="4">
    <location>
        <begin position="150"/>
        <end position="170"/>
    </location>
</feature>
<evidence type="ECO:0000256" key="4">
    <source>
        <dbReference type="SAM" id="MobiDB-lite"/>
    </source>
</evidence>
<dbReference type="Gene3D" id="3.30.40.100">
    <property type="match status" value="1"/>
</dbReference>
<feature type="domain" description="CW-type" evidence="5">
    <location>
        <begin position="645"/>
        <end position="699"/>
    </location>
</feature>
<dbReference type="InterPro" id="IPR011124">
    <property type="entry name" value="Znf_CW"/>
</dbReference>
<evidence type="ECO:0000256" key="2">
    <source>
        <dbReference type="ARBA" id="ARBA00022771"/>
    </source>
</evidence>
<feature type="region of interest" description="Disordered" evidence="4">
    <location>
        <begin position="590"/>
        <end position="610"/>
    </location>
</feature>
<feature type="region of interest" description="Disordered" evidence="4">
    <location>
        <begin position="1079"/>
        <end position="1106"/>
    </location>
</feature>
<dbReference type="GO" id="GO:0008270">
    <property type="term" value="F:zinc ion binding"/>
    <property type="evidence" value="ECO:0007669"/>
    <property type="project" value="UniProtKB-KW"/>
</dbReference>
<feature type="compositionally biased region" description="Polar residues" evidence="4">
    <location>
        <begin position="393"/>
        <end position="410"/>
    </location>
</feature>
<feature type="region of interest" description="Disordered" evidence="4">
    <location>
        <begin position="142"/>
        <end position="170"/>
    </location>
</feature>
<dbReference type="PANTHER" id="PTHR46524">
    <property type="entry name" value="CW-TYPE ZINC FINGER"/>
    <property type="match status" value="1"/>
</dbReference>
<feature type="compositionally biased region" description="Polar residues" evidence="4">
    <location>
        <begin position="1019"/>
        <end position="1031"/>
    </location>
</feature>
<keyword evidence="7" id="KW-1185">Reference proteome</keyword>
<feature type="region of interest" description="Disordered" evidence="4">
    <location>
        <begin position="913"/>
        <end position="975"/>
    </location>
</feature>
<feature type="compositionally biased region" description="Polar residues" evidence="4">
    <location>
        <begin position="1087"/>
        <end position="1106"/>
    </location>
</feature>
<dbReference type="InterPro" id="IPR055300">
    <property type="entry name" value="CWZF3/5/7"/>
</dbReference>
<reference evidence="6 7" key="1">
    <citation type="journal article" date="2024" name="Plant Biotechnol. J.">
        <title>Dendrobium thyrsiflorum genome and its molecular insights into genes involved in important horticultural traits.</title>
        <authorList>
            <person name="Chen B."/>
            <person name="Wang J.Y."/>
            <person name="Zheng P.J."/>
            <person name="Li K.L."/>
            <person name="Liang Y.M."/>
            <person name="Chen X.F."/>
            <person name="Zhang C."/>
            <person name="Zhao X."/>
            <person name="He X."/>
            <person name="Zhang G.Q."/>
            <person name="Liu Z.J."/>
            <person name="Xu Q."/>
        </authorList>
    </citation>
    <scope>NUCLEOTIDE SEQUENCE [LARGE SCALE GENOMIC DNA]</scope>
    <source>
        <strain evidence="6">GZMU011</strain>
    </source>
</reference>
<feature type="compositionally biased region" description="Gly residues" evidence="4">
    <location>
        <begin position="1"/>
        <end position="13"/>
    </location>
</feature>
<keyword evidence="3" id="KW-0862">Zinc</keyword>
<evidence type="ECO:0000256" key="3">
    <source>
        <dbReference type="ARBA" id="ARBA00022833"/>
    </source>
</evidence>
<feature type="region of interest" description="Disordered" evidence="4">
    <location>
        <begin position="1295"/>
        <end position="1314"/>
    </location>
</feature>
<proteinExistence type="predicted"/>
<feature type="region of interest" description="Disordered" evidence="4">
    <location>
        <begin position="1019"/>
        <end position="1052"/>
    </location>
</feature>
<feature type="region of interest" description="Disordered" evidence="4">
    <location>
        <begin position="539"/>
        <end position="578"/>
    </location>
</feature>
<evidence type="ECO:0000256" key="1">
    <source>
        <dbReference type="ARBA" id="ARBA00022723"/>
    </source>
</evidence>
<feature type="region of interest" description="Disordered" evidence="4">
    <location>
        <begin position="1"/>
        <end position="34"/>
    </location>
</feature>